<evidence type="ECO:0000256" key="3">
    <source>
        <dbReference type="ARBA" id="ARBA00022729"/>
    </source>
</evidence>
<evidence type="ECO:0000256" key="2">
    <source>
        <dbReference type="ARBA" id="ARBA00013194"/>
    </source>
</evidence>
<keyword evidence="4 6" id="KW-0697">Rotamase</keyword>
<comment type="catalytic activity">
    <reaction evidence="1">
        <text>[protein]-peptidylproline (omega=180) = [protein]-peptidylproline (omega=0)</text>
        <dbReference type="Rhea" id="RHEA:16237"/>
        <dbReference type="Rhea" id="RHEA-COMP:10747"/>
        <dbReference type="Rhea" id="RHEA-COMP:10748"/>
        <dbReference type="ChEBI" id="CHEBI:83833"/>
        <dbReference type="ChEBI" id="CHEBI:83834"/>
        <dbReference type="EC" id="5.2.1.8"/>
    </reaction>
</comment>
<dbReference type="Proteomes" id="UP000886845">
    <property type="component" value="Unassembled WGS sequence"/>
</dbReference>
<dbReference type="InterPro" id="IPR027304">
    <property type="entry name" value="Trigger_fact/SurA_dom_sf"/>
</dbReference>
<evidence type="ECO:0000259" key="7">
    <source>
        <dbReference type="PROSITE" id="PS50198"/>
    </source>
</evidence>
<proteinExistence type="predicted"/>
<comment type="caution">
    <text evidence="8">The sequence shown here is derived from an EMBL/GenBank/DDBJ whole genome shotgun (WGS) entry which is preliminary data.</text>
</comment>
<evidence type="ECO:0000256" key="4">
    <source>
        <dbReference type="ARBA" id="ARBA00023110"/>
    </source>
</evidence>
<dbReference type="EC" id="5.2.1.8" evidence="2"/>
<evidence type="ECO:0000256" key="5">
    <source>
        <dbReference type="ARBA" id="ARBA00023235"/>
    </source>
</evidence>
<gene>
    <name evidence="8" type="ORF">IAC79_06955</name>
</gene>
<dbReference type="PANTHER" id="PTHR47245:SF1">
    <property type="entry name" value="FOLDASE PROTEIN PRSA"/>
    <property type="match status" value="1"/>
</dbReference>
<dbReference type="PANTHER" id="PTHR47245">
    <property type="entry name" value="PEPTIDYLPROLYL ISOMERASE"/>
    <property type="match status" value="1"/>
</dbReference>
<keyword evidence="5 6" id="KW-0413">Isomerase</keyword>
<dbReference type="InterPro" id="IPR050245">
    <property type="entry name" value="PrsA_foldase"/>
</dbReference>
<dbReference type="PROSITE" id="PS50198">
    <property type="entry name" value="PPIC_PPIASE_2"/>
    <property type="match status" value="1"/>
</dbReference>
<evidence type="ECO:0000256" key="6">
    <source>
        <dbReference type="PROSITE-ProRule" id="PRU00278"/>
    </source>
</evidence>
<name>A0A9D1NNU4_9BACT</name>
<reference evidence="8" key="1">
    <citation type="submission" date="2020-10" db="EMBL/GenBank/DDBJ databases">
        <authorList>
            <person name="Gilroy R."/>
        </authorList>
    </citation>
    <scope>NUCLEOTIDE SEQUENCE</scope>
    <source>
        <strain evidence="8">35461</strain>
    </source>
</reference>
<protein>
    <recommendedName>
        <fullName evidence="2">peptidylprolyl isomerase</fullName>
        <ecNumber evidence="2">5.2.1.8</ecNumber>
    </recommendedName>
</protein>
<dbReference type="SUPFAM" id="SSF109998">
    <property type="entry name" value="Triger factor/SurA peptide-binding domain-like"/>
    <property type="match status" value="1"/>
</dbReference>
<feature type="domain" description="PpiC" evidence="7">
    <location>
        <begin position="99"/>
        <end position="195"/>
    </location>
</feature>
<accession>A0A9D1NNU4</accession>
<dbReference type="AlphaFoldDB" id="A0A9D1NNU4"/>
<evidence type="ECO:0000256" key="1">
    <source>
        <dbReference type="ARBA" id="ARBA00000971"/>
    </source>
</evidence>
<organism evidence="8 9">
    <name type="scientific">Candidatus Spyradenecus faecavium</name>
    <dbReference type="NCBI Taxonomy" id="2840947"/>
    <lineage>
        <taxon>Bacteria</taxon>
        <taxon>Pseudomonadati</taxon>
        <taxon>Lentisphaerota</taxon>
        <taxon>Lentisphaeria</taxon>
        <taxon>Lentisphaerales</taxon>
        <taxon>Lentisphaeraceae</taxon>
        <taxon>Lentisphaeraceae incertae sedis</taxon>
        <taxon>Candidatus Spyradenecus</taxon>
    </lineage>
</organism>
<dbReference type="SUPFAM" id="SSF54534">
    <property type="entry name" value="FKBP-like"/>
    <property type="match status" value="1"/>
</dbReference>
<evidence type="ECO:0000313" key="8">
    <source>
        <dbReference type="EMBL" id="HIV09833.1"/>
    </source>
</evidence>
<dbReference type="EMBL" id="DVOR01000223">
    <property type="protein sequence ID" value="HIV09833.1"/>
    <property type="molecule type" value="Genomic_DNA"/>
</dbReference>
<dbReference type="InterPro" id="IPR000297">
    <property type="entry name" value="PPIase_PpiC"/>
</dbReference>
<keyword evidence="3" id="KW-0732">Signal</keyword>
<dbReference type="InterPro" id="IPR046357">
    <property type="entry name" value="PPIase_dom_sf"/>
</dbReference>
<sequence>MTKKPYPQPTPEAVAAEADRLRPRYEAFMRANGEEPDPAQLRDWAAENLRERIILETDAKAAGKTVDALMKDIVAAVPPPTVDDARAAFKAHPERFVAPERVHARHIVIHRDQAADPAQAVTDLLNLRAQILAGKVTWEEAAAQRSSCPGNDDLGFFPRGAMVQEFEDAAFAAEEGAITDVVETPFGWHLIQVLAHLPEEPMLFEEAKDALLASLREERDRAALEAYVDARKADFTP</sequence>
<dbReference type="Gene3D" id="3.10.50.40">
    <property type="match status" value="1"/>
</dbReference>
<evidence type="ECO:0000313" key="9">
    <source>
        <dbReference type="Proteomes" id="UP000886845"/>
    </source>
</evidence>
<dbReference type="Pfam" id="PF13145">
    <property type="entry name" value="Rotamase_2"/>
    <property type="match status" value="1"/>
</dbReference>
<dbReference type="GO" id="GO:0003755">
    <property type="term" value="F:peptidyl-prolyl cis-trans isomerase activity"/>
    <property type="evidence" value="ECO:0007669"/>
    <property type="project" value="UniProtKB-KW"/>
</dbReference>
<reference evidence="8" key="2">
    <citation type="journal article" date="2021" name="PeerJ">
        <title>Extensive microbial diversity within the chicken gut microbiome revealed by metagenomics and culture.</title>
        <authorList>
            <person name="Gilroy R."/>
            <person name="Ravi A."/>
            <person name="Getino M."/>
            <person name="Pursley I."/>
            <person name="Horton D.L."/>
            <person name="Alikhan N.F."/>
            <person name="Baker D."/>
            <person name="Gharbi K."/>
            <person name="Hall N."/>
            <person name="Watson M."/>
            <person name="Adriaenssens E.M."/>
            <person name="Foster-Nyarko E."/>
            <person name="Jarju S."/>
            <person name="Secka A."/>
            <person name="Antonio M."/>
            <person name="Oren A."/>
            <person name="Chaudhuri R.R."/>
            <person name="La Ragione R."/>
            <person name="Hildebrand F."/>
            <person name="Pallen M.J."/>
        </authorList>
    </citation>
    <scope>NUCLEOTIDE SEQUENCE</scope>
    <source>
        <strain evidence="8">35461</strain>
    </source>
</reference>